<feature type="region of interest" description="Disordered" evidence="1">
    <location>
        <begin position="1"/>
        <end position="21"/>
    </location>
</feature>
<gene>
    <name evidence="2" type="ORF">MRATA1EN1_LOCUS22144</name>
</gene>
<name>A0ABN8ZGZ2_RANTA</name>
<proteinExistence type="predicted"/>
<dbReference type="EMBL" id="OX459969">
    <property type="protein sequence ID" value="CAI9173182.1"/>
    <property type="molecule type" value="Genomic_DNA"/>
</dbReference>
<sequence>MGRWSPKCGSQHVAGGPGRLSYKQQETRLARHAVRLHRLLLTWPRGTAARPGQHLTALTPGSEPPCAVLGAEEAPPQLLTSLGVGGPDSQQIAPSPHRTPHGVKHDLGRAGSEAVSSPDI</sequence>
<evidence type="ECO:0000313" key="3">
    <source>
        <dbReference type="Proteomes" id="UP001176941"/>
    </source>
</evidence>
<protein>
    <submittedName>
        <fullName evidence="2">Uncharacterized protein</fullName>
    </submittedName>
</protein>
<keyword evidence="3" id="KW-1185">Reference proteome</keyword>
<feature type="region of interest" description="Disordered" evidence="1">
    <location>
        <begin position="81"/>
        <end position="120"/>
    </location>
</feature>
<organism evidence="2 3">
    <name type="scientific">Rangifer tarandus platyrhynchus</name>
    <name type="common">Svalbard reindeer</name>
    <dbReference type="NCBI Taxonomy" id="3082113"/>
    <lineage>
        <taxon>Eukaryota</taxon>
        <taxon>Metazoa</taxon>
        <taxon>Chordata</taxon>
        <taxon>Craniata</taxon>
        <taxon>Vertebrata</taxon>
        <taxon>Euteleostomi</taxon>
        <taxon>Mammalia</taxon>
        <taxon>Eutheria</taxon>
        <taxon>Laurasiatheria</taxon>
        <taxon>Artiodactyla</taxon>
        <taxon>Ruminantia</taxon>
        <taxon>Pecora</taxon>
        <taxon>Cervidae</taxon>
        <taxon>Odocoileinae</taxon>
        <taxon>Rangifer</taxon>
    </lineage>
</organism>
<accession>A0ABN8ZGZ2</accession>
<evidence type="ECO:0000256" key="1">
    <source>
        <dbReference type="SAM" id="MobiDB-lite"/>
    </source>
</evidence>
<reference evidence="2" key="1">
    <citation type="submission" date="2023-04" db="EMBL/GenBank/DDBJ databases">
        <authorList>
            <consortium name="ELIXIR-Norway"/>
        </authorList>
    </citation>
    <scope>NUCLEOTIDE SEQUENCE [LARGE SCALE GENOMIC DNA]</scope>
</reference>
<dbReference type="Proteomes" id="UP001176941">
    <property type="component" value="Chromosome 33"/>
</dbReference>
<evidence type="ECO:0000313" key="2">
    <source>
        <dbReference type="EMBL" id="CAI9173182.1"/>
    </source>
</evidence>